<dbReference type="EMBL" id="JANKBY010000512">
    <property type="protein sequence ID" value="MCR1825027.1"/>
    <property type="molecule type" value="Genomic_DNA"/>
</dbReference>
<dbReference type="AlphaFoldDB" id="A0A9X2MFN9"/>
<comment type="caution">
    <text evidence="3">The sequence shown here is derived from an EMBL/GenBank/DDBJ whole genome shotgun (WGS) entry which is preliminary data.</text>
</comment>
<evidence type="ECO:0000313" key="3">
    <source>
        <dbReference type="EMBL" id="MCR1825027.1"/>
    </source>
</evidence>
<feature type="non-terminal residue" evidence="3">
    <location>
        <position position="1"/>
    </location>
</feature>
<sequence length="280" mass="33236">RSNKSFIYIFMSVFILFGYVFFFNSNTFIKNENEKSYTTPISEIKTLGNYEIQVRSRKYSPTSNIVEFYIYCDNQLNFNESKLQFELREQQNPLEVIETNIRRLDENNYIVRAKVHKNWTVLSLGVGEFIEEDLLDNIDNINNTSEEYNQTSLTELVKFYVEKDDIESVMSLKEKTANEYLSEGITIEIDIINGKIKEENNSIEEKNTNIKTLEENIKKLKEEQVYQTEIEIKDSENKINSIQDTIRILKNEIEDSKKNIQVFKEKIQRLEEKRADYLEK</sequence>
<feature type="coiled-coil region" evidence="1">
    <location>
        <begin position="196"/>
        <end position="280"/>
    </location>
</feature>
<evidence type="ECO:0000256" key="2">
    <source>
        <dbReference type="SAM" id="Phobius"/>
    </source>
</evidence>
<protein>
    <submittedName>
        <fullName evidence="3">Uncharacterized protein</fullName>
    </submittedName>
</protein>
<keyword evidence="4" id="KW-1185">Reference proteome</keyword>
<name>A0A9X2MFN9_9FIRM</name>
<proteinExistence type="predicted"/>
<accession>A0A9X2MFN9</accession>
<gene>
    <name evidence="3" type="ORF">NSA58_19885</name>
</gene>
<dbReference type="Proteomes" id="UP001140817">
    <property type="component" value="Unassembled WGS sequence"/>
</dbReference>
<keyword evidence="2" id="KW-0472">Membrane</keyword>
<keyword evidence="1" id="KW-0175">Coiled coil</keyword>
<dbReference type="RefSeq" id="WP_257560906.1">
    <property type="nucleotide sequence ID" value="NZ_JANKBY010000512.1"/>
</dbReference>
<evidence type="ECO:0000256" key="1">
    <source>
        <dbReference type="SAM" id="Coils"/>
    </source>
</evidence>
<organism evidence="3 4">
    <name type="scientific">Terrisporobacter muris</name>
    <dbReference type="NCBI Taxonomy" id="2963284"/>
    <lineage>
        <taxon>Bacteria</taxon>
        <taxon>Bacillati</taxon>
        <taxon>Bacillota</taxon>
        <taxon>Clostridia</taxon>
        <taxon>Peptostreptococcales</taxon>
        <taxon>Peptostreptococcaceae</taxon>
        <taxon>Terrisporobacter</taxon>
    </lineage>
</organism>
<feature type="transmembrane region" description="Helical" evidence="2">
    <location>
        <begin position="6"/>
        <end position="23"/>
    </location>
</feature>
<keyword evidence="2" id="KW-0812">Transmembrane</keyword>
<keyword evidence="2" id="KW-1133">Transmembrane helix</keyword>
<evidence type="ECO:0000313" key="4">
    <source>
        <dbReference type="Proteomes" id="UP001140817"/>
    </source>
</evidence>
<reference evidence="3" key="1">
    <citation type="submission" date="2022-07" db="EMBL/GenBank/DDBJ databases">
        <title>Enhanced cultured diversity of the mouse gut microbiota enables custom-made synthetic communities.</title>
        <authorList>
            <person name="Afrizal A."/>
        </authorList>
    </citation>
    <scope>NUCLEOTIDE SEQUENCE</scope>
    <source>
        <strain evidence="3">DSM 29186</strain>
    </source>
</reference>